<dbReference type="SUPFAM" id="SSF74653">
    <property type="entry name" value="TolA/TonB C-terminal domain"/>
    <property type="match status" value="1"/>
</dbReference>
<feature type="domain" description="TonB C-terminal" evidence="2">
    <location>
        <begin position="62"/>
        <end position="119"/>
    </location>
</feature>
<reference evidence="3 4" key="1">
    <citation type="submission" date="2022-01" db="EMBL/GenBank/DDBJ databases">
        <title>Whole genome-based taxonomy of the Shewanellaceae.</title>
        <authorList>
            <person name="Martin-Rodriguez A.J."/>
        </authorList>
    </citation>
    <scope>NUCLEOTIDE SEQUENCE [LARGE SCALE GENOMIC DNA]</scope>
    <source>
        <strain evidence="3 4">DSM 21332</strain>
    </source>
</reference>
<proteinExistence type="predicted"/>
<accession>A0ABT0NCL5</accession>
<dbReference type="Proteomes" id="UP001202831">
    <property type="component" value="Unassembled WGS sequence"/>
</dbReference>
<name>A0ABT0NCL5_9GAMM</name>
<evidence type="ECO:0000259" key="2">
    <source>
        <dbReference type="Pfam" id="PF03544"/>
    </source>
</evidence>
<protein>
    <submittedName>
        <fullName evidence="3">Energy transducer TonB</fullName>
    </submittedName>
</protein>
<comment type="caution">
    <text evidence="3">The sequence shown here is derived from an EMBL/GenBank/DDBJ whole genome shotgun (WGS) entry which is preliminary data.</text>
</comment>
<feature type="signal peptide" evidence="1">
    <location>
        <begin position="1"/>
        <end position="23"/>
    </location>
</feature>
<keyword evidence="1" id="KW-0732">Signal</keyword>
<dbReference type="Pfam" id="PF03544">
    <property type="entry name" value="TonB_C"/>
    <property type="match status" value="1"/>
</dbReference>
<keyword evidence="4" id="KW-1185">Reference proteome</keyword>
<organism evidence="3 4">
    <name type="scientific">Shewanella corallii</name>
    <dbReference type="NCBI Taxonomy" id="560080"/>
    <lineage>
        <taxon>Bacteria</taxon>
        <taxon>Pseudomonadati</taxon>
        <taxon>Pseudomonadota</taxon>
        <taxon>Gammaproteobacteria</taxon>
        <taxon>Alteromonadales</taxon>
        <taxon>Shewanellaceae</taxon>
        <taxon>Shewanella</taxon>
    </lineage>
</organism>
<dbReference type="EMBL" id="JAKIKT010000012">
    <property type="protein sequence ID" value="MCL2916227.1"/>
    <property type="molecule type" value="Genomic_DNA"/>
</dbReference>
<feature type="chain" id="PRO_5046505930" evidence="1">
    <location>
        <begin position="24"/>
        <end position="134"/>
    </location>
</feature>
<evidence type="ECO:0000313" key="3">
    <source>
        <dbReference type="EMBL" id="MCL2916227.1"/>
    </source>
</evidence>
<dbReference type="RefSeq" id="WP_249250783.1">
    <property type="nucleotide sequence ID" value="NZ_JAKIKT010000012.1"/>
</dbReference>
<dbReference type="InterPro" id="IPR037682">
    <property type="entry name" value="TonB_C"/>
</dbReference>
<dbReference type="PROSITE" id="PS51257">
    <property type="entry name" value="PROKAR_LIPOPROTEIN"/>
    <property type="match status" value="1"/>
</dbReference>
<gene>
    <name evidence="3" type="ORF">L2725_21050</name>
</gene>
<sequence>MKITIIKCVPVLMILLASCLLNGCSTSAPKINANDINSRLWLPETGPLDFEQLFASANVSFTVSYRINESGEIANIELTNIEPVTQIDETALARLQQTRFIATQENPQRTPVSITNRIEIRAAVAPVLMSSKSH</sequence>
<evidence type="ECO:0000313" key="4">
    <source>
        <dbReference type="Proteomes" id="UP001202831"/>
    </source>
</evidence>
<evidence type="ECO:0000256" key="1">
    <source>
        <dbReference type="SAM" id="SignalP"/>
    </source>
</evidence>